<evidence type="ECO:0000256" key="2">
    <source>
        <dbReference type="ARBA" id="ARBA00022630"/>
    </source>
</evidence>
<dbReference type="Pfam" id="PF07992">
    <property type="entry name" value="Pyr_redox_2"/>
    <property type="match status" value="1"/>
</dbReference>
<comment type="cofactor">
    <cofactor evidence="1">
        <name>FAD</name>
        <dbReference type="ChEBI" id="CHEBI:57692"/>
    </cofactor>
</comment>
<proteinExistence type="predicted"/>
<dbReference type="InterPro" id="IPR028202">
    <property type="entry name" value="Reductase_C"/>
</dbReference>
<feature type="domain" description="Reductase C-terminal" evidence="6">
    <location>
        <begin position="322"/>
        <end position="405"/>
    </location>
</feature>
<evidence type="ECO:0000256" key="4">
    <source>
        <dbReference type="ARBA" id="ARBA00023002"/>
    </source>
</evidence>
<comment type="caution">
    <text evidence="7">The sequence shown here is derived from an EMBL/GenBank/DDBJ whole genome shotgun (WGS) entry which is preliminary data.</text>
</comment>
<protein>
    <submittedName>
        <fullName evidence="7">3-phenylpropionate/trans-cinnamate dioxygenase ferredoxin reductase subunit</fullName>
    </submittedName>
</protein>
<dbReference type="Gene3D" id="3.50.50.60">
    <property type="entry name" value="FAD/NAD(P)-binding domain"/>
    <property type="match status" value="2"/>
</dbReference>
<dbReference type="Proteomes" id="UP001158049">
    <property type="component" value="Unassembled WGS sequence"/>
</dbReference>
<accession>A0ABY1Q7Q2</accession>
<keyword evidence="7" id="KW-0223">Dioxygenase</keyword>
<dbReference type="GO" id="GO:0051213">
    <property type="term" value="F:dioxygenase activity"/>
    <property type="evidence" value="ECO:0007669"/>
    <property type="project" value="UniProtKB-KW"/>
</dbReference>
<keyword evidence="3" id="KW-0274">FAD</keyword>
<dbReference type="InterPro" id="IPR023753">
    <property type="entry name" value="FAD/NAD-binding_dom"/>
</dbReference>
<keyword evidence="2" id="KW-0285">Flavoprotein</keyword>
<dbReference type="PANTHER" id="PTHR43557">
    <property type="entry name" value="APOPTOSIS-INDUCING FACTOR 1"/>
    <property type="match status" value="1"/>
</dbReference>
<evidence type="ECO:0000259" key="5">
    <source>
        <dbReference type="Pfam" id="PF07992"/>
    </source>
</evidence>
<dbReference type="RefSeq" id="WP_283442336.1">
    <property type="nucleotide sequence ID" value="NZ_FXUL01000007.1"/>
</dbReference>
<dbReference type="EMBL" id="FXUL01000007">
    <property type="protein sequence ID" value="SMP60472.1"/>
    <property type="molecule type" value="Genomic_DNA"/>
</dbReference>
<gene>
    <name evidence="7" type="ORF">SAMN06295970_1075</name>
</gene>
<dbReference type="PANTHER" id="PTHR43557:SF2">
    <property type="entry name" value="RIESKE DOMAIN-CONTAINING PROTEIN-RELATED"/>
    <property type="match status" value="1"/>
</dbReference>
<reference evidence="7 8" key="1">
    <citation type="submission" date="2017-05" db="EMBL/GenBank/DDBJ databases">
        <authorList>
            <person name="Varghese N."/>
            <person name="Submissions S."/>
        </authorList>
    </citation>
    <scope>NUCLEOTIDE SEQUENCE [LARGE SCALE GENOMIC DNA]</scope>
    <source>
        <strain evidence="7 8">DSM 26001</strain>
    </source>
</reference>
<dbReference type="InterPro" id="IPR050446">
    <property type="entry name" value="FAD-oxidoreductase/Apoptosis"/>
</dbReference>
<dbReference type="InterPro" id="IPR016156">
    <property type="entry name" value="FAD/NAD-linked_Rdtase_dimer_sf"/>
</dbReference>
<evidence type="ECO:0000313" key="7">
    <source>
        <dbReference type="EMBL" id="SMP60472.1"/>
    </source>
</evidence>
<evidence type="ECO:0000313" key="8">
    <source>
        <dbReference type="Proteomes" id="UP001158049"/>
    </source>
</evidence>
<evidence type="ECO:0000256" key="1">
    <source>
        <dbReference type="ARBA" id="ARBA00001974"/>
    </source>
</evidence>
<dbReference type="SUPFAM" id="SSF51905">
    <property type="entry name" value="FAD/NAD(P)-binding domain"/>
    <property type="match status" value="1"/>
</dbReference>
<dbReference type="Gene3D" id="3.30.390.30">
    <property type="match status" value="1"/>
</dbReference>
<dbReference type="SUPFAM" id="SSF55424">
    <property type="entry name" value="FAD/NAD-linked reductases, dimerisation (C-terminal) domain"/>
    <property type="match status" value="1"/>
</dbReference>
<evidence type="ECO:0000259" key="6">
    <source>
        <dbReference type="Pfam" id="PF14759"/>
    </source>
</evidence>
<dbReference type="InterPro" id="IPR036188">
    <property type="entry name" value="FAD/NAD-bd_sf"/>
</dbReference>
<organism evidence="7 8">
    <name type="scientific">Noviherbaspirillum suwonense</name>
    <dbReference type="NCBI Taxonomy" id="1224511"/>
    <lineage>
        <taxon>Bacteria</taxon>
        <taxon>Pseudomonadati</taxon>
        <taxon>Pseudomonadota</taxon>
        <taxon>Betaproteobacteria</taxon>
        <taxon>Burkholderiales</taxon>
        <taxon>Oxalobacteraceae</taxon>
        <taxon>Noviherbaspirillum</taxon>
    </lineage>
</organism>
<keyword evidence="8" id="KW-1185">Reference proteome</keyword>
<feature type="domain" description="FAD/NAD(P)-binding" evidence="5">
    <location>
        <begin position="6"/>
        <end position="303"/>
    </location>
</feature>
<dbReference type="PRINTS" id="PR00368">
    <property type="entry name" value="FADPNR"/>
</dbReference>
<evidence type="ECO:0000256" key="3">
    <source>
        <dbReference type="ARBA" id="ARBA00022827"/>
    </source>
</evidence>
<dbReference type="PRINTS" id="PR00411">
    <property type="entry name" value="PNDRDTASEI"/>
</dbReference>
<dbReference type="Pfam" id="PF14759">
    <property type="entry name" value="Reductase_C"/>
    <property type="match status" value="1"/>
</dbReference>
<sequence length="411" mass="44151">MTLPESILIIGAGQAGGCAAAALRREGYEGRITLAGIEPHRPYERPPLSKAVLHDAGAEETLFLHKPDFHDSLKMDWRPGAEVRSLDVAARCARTASGETLAFDRCLLATGGRARLLPGLPPDAPNVHYLRGLDDARRLRRRLQPGASVIVIGGGFLGLEFAGMARGQGVALTVCEAGPQLLGRAAPPQVGAWLQRCHEEAGTRVLCNAMTRSVAPGADGVTVALDSGEILHADFLLASVGQLPNVELAQEAGLAVDNGIVVDARCETSAPGIFAAGDCASHRSRFLQRHVRLESWQNAQEQAQVAARGMLDLPASYDVLPWFWSDQLEMNIQMLGMPDAGLDYRMRGRESDRKFSVYGFADDRLRYVLAVNSGAEMTPLRRLIAAGAVVDANRLTDADLPVRETVKLALA</sequence>
<name>A0ABY1Q7Q2_9BURK</name>
<keyword evidence="4" id="KW-0560">Oxidoreductase</keyword>